<feature type="region of interest" description="Disordered" evidence="1">
    <location>
        <begin position="53"/>
        <end position="77"/>
    </location>
</feature>
<accession>A0A8K0SX20</accession>
<name>A0A8K0SX20_9HYPO</name>
<dbReference type="AlphaFoldDB" id="A0A8K0SX20"/>
<evidence type="ECO:0000313" key="2">
    <source>
        <dbReference type="EMBL" id="KAH7326753.1"/>
    </source>
</evidence>
<comment type="caution">
    <text evidence="2">The sequence shown here is derived from an EMBL/GenBank/DDBJ whole genome shotgun (WGS) entry which is preliminary data.</text>
</comment>
<protein>
    <submittedName>
        <fullName evidence="2">Uncharacterized protein</fullName>
    </submittedName>
</protein>
<keyword evidence="3" id="KW-1185">Reference proteome</keyword>
<proteinExistence type="predicted"/>
<dbReference type="Proteomes" id="UP000813444">
    <property type="component" value="Unassembled WGS sequence"/>
</dbReference>
<feature type="compositionally biased region" description="Polar residues" evidence="1">
    <location>
        <begin position="53"/>
        <end position="70"/>
    </location>
</feature>
<organism evidence="2 3">
    <name type="scientific">Stachybotrys elegans</name>
    <dbReference type="NCBI Taxonomy" id="80388"/>
    <lineage>
        <taxon>Eukaryota</taxon>
        <taxon>Fungi</taxon>
        <taxon>Dikarya</taxon>
        <taxon>Ascomycota</taxon>
        <taxon>Pezizomycotina</taxon>
        <taxon>Sordariomycetes</taxon>
        <taxon>Hypocreomycetidae</taxon>
        <taxon>Hypocreales</taxon>
        <taxon>Stachybotryaceae</taxon>
        <taxon>Stachybotrys</taxon>
    </lineage>
</organism>
<dbReference type="EMBL" id="JAGPNK010000002">
    <property type="protein sequence ID" value="KAH7326753.1"/>
    <property type="molecule type" value="Genomic_DNA"/>
</dbReference>
<sequence length="77" mass="8404">MSVRARGILAICIACRGVLECVRPHRHLQCSQMKWLPHCSLALPWNGTMKTGSDQPENCLAQGTDQSGQPVPTMLAC</sequence>
<evidence type="ECO:0000313" key="3">
    <source>
        <dbReference type="Proteomes" id="UP000813444"/>
    </source>
</evidence>
<evidence type="ECO:0000256" key="1">
    <source>
        <dbReference type="SAM" id="MobiDB-lite"/>
    </source>
</evidence>
<reference evidence="2" key="1">
    <citation type="journal article" date="2021" name="Nat. Commun.">
        <title>Genetic determinants of endophytism in the Arabidopsis root mycobiome.</title>
        <authorList>
            <person name="Mesny F."/>
            <person name="Miyauchi S."/>
            <person name="Thiergart T."/>
            <person name="Pickel B."/>
            <person name="Atanasova L."/>
            <person name="Karlsson M."/>
            <person name="Huettel B."/>
            <person name="Barry K.W."/>
            <person name="Haridas S."/>
            <person name="Chen C."/>
            <person name="Bauer D."/>
            <person name="Andreopoulos W."/>
            <person name="Pangilinan J."/>
            <person name="LaButti K."/>
            <person name="Riley R."/>
            <person name="Lipzen A."/>
            <person name="Clum A."/>
            <person name="Drula E."/>
            <person name="Henrissat B."/>
            <person name="Kohler A."/>
            <person name="Grigoriev I.V."/>
            <person name="Martin F.M."/>
            <person name="Hacquard S."/>
        </authorList>
    </citation>
    <scope>NUCLEOTIDE SEQUENCE</scope>
    <source>
        <strain evidence="2">MPI-CAGE-CH-0235</strain>
    </source>
</reference>
<gene>
    <name evidence="2" type="ORF">B0I35DRAFT_423516</name>
</gene>